<accession>A0A8S1E678</accession>
<keyword evidence="2 6" id="KW-0732">Signal</keyword>
<dbReference type="PANTHER" id="PTHR24366">
    <property type="entry name" value="IG(IMMUNOGLOBULIN) AND LRR(LEUCINE RICH REPEAT) DOMAINS"/>
    <property type="match status" value="1"/>
</dbReference>
<dbReference type="Gene3D" id="2.60.40.10">
    <property type="entry name" value="Immunoglobulins"/>
    <property type="match status" value="1"/>
</dbReference>
<dbReference type="SMART" id="SM00369">
    <property type="entry name" value="LRR_TYP"/>
    <property type="match status" value="7"/>
</dbReference>
<dbReference type="OrthoDB" id="676979at2759"/>
<keyword evidence="4" id="KW-1015">Disulfide bond</keyword>
<keyword evidence="1" id="KW-0433">Leucine-rich repeat</keyword>
<reference evidence="8 9" key="1">
    <citation type="submission" date="2020-04" db="EMBL/GenBank/DDBJ databases">
        <authorList>
            <person name="Laetsch R D."/>
            <person name="Stevens L."/>
            <person name="Kumar S."/>
            <person name="Blaxter L. M."/>
        </authorList>
    </citation>
    <scope>NUCLEOTIDE SEQUENCE [LARGE SCALE GENOMIC DNA]</scope>
</reference>
<protein>
    <recommendedName>
        <fullName evidence="7">Ig-like domain-containing protein</fullName>
    </recommendedName>
</protein>
<dbReference type="Gene3D" id="3.80.10.10">
    <property type="entry name" value="Ribonuclease Inhibitor"/>
    <property type="match status" value="2"/>
</dbReference>
<dbReference type="Pfam" id="PF13855">
    <property type="entry name" value="LRR_8"/>
    <property type="match status" value="2"/>
</dbReference>
<evidence type="ECO:0000259" key="7">
    <source>
        <dbReference type="PROSITE" id="PS50835"/>
    </source>
</evidence>
<evidence type="ECO:0000256" key="4">
    <source>
        <dbReference type="ARBA" id="ARBA00023157"/>
    </source>
</evidence>
<comment type="caution">
    <text evidence="8">The sequence shown here is derived from an EMBL/GenBank/DDBJ whole genome shotgun (WGS) entry which is preliminary data.</text>
</comment>
<feature type="signal peptide" evidence="6">
    <location>
        <begin position="1"/>
        <end position="18"/>
    </location>
</feature>
<gene>
    <name evidence="8" type="ORF">CBOVIS_LOCUS2398</name>
</gene>
<keyword evidence="5" id="KW-0812">Transmembrane</keyword>
<dbReference type="PROSITE" id="PS50835">
    <property type="entry name" value="IG_LIKE"/>
    <property type="match status" value="1"/>
</dbReference>
<dbReference type="InterPro" id="IPR003591">
    <property type="entry name" value="Leu-rich_rpt_typical-subtyp"/>
</dbReference>
<evidence type="ECO:0000256" key="1">
    <source>
        <dbReference type="ARBA" id="ARBA00022614"/>
    </source>
</evidence>
<evidence type="ECO:0000256" key="6">
    <source>
        <dbReference type="SAM" id="SignalP"/>
    </source>
</evidence>
<proteinExistence type="predicted"/>
<feature type="chain" id="PRO_5035768116" description="Ig-like domain-containing protein" evidence="6">
    <location>
        <begin position="19"/>
        <end position="692"/>
    </location>
</feature>
<dbReference type="AlphaFoldDB" id="A0A8S1E678"/>
<keyword evidence="5" id="KW-0472">Membrane</keyword>
<dbReference type="PROSITE" id="PS51257">
    <property type="entry name" value="PROKAR_LIPOPROTEIN"/>
    <property type="match status" value="1"/>
</dbReference>
<dbReference type="InterPro" id="IPR001611">
    <property type="entry name" value="Leu-rich_rpt"/>
</dbReference>
<evidence type="ECO:0000256" key="5">
    <source>
        <dbReference type="SAM" id="Phobius"/>
    </source>
</evidence>
<dbReference type="InterPro" id="IPR007110">
    <property type="entry name" value="Ig-like_dom"/>
</dbReference>
<dbReference type="Proteomes" id="UP000494206">
    <property type="component" value="Unassembled WGS sequence"/>
</dbReference>
<keyword evidence="9" id="KW-1185">Reference proteome</keyword>
<evidence type="ECO:0000256" key="3">
    <source>
        <dbReference type="ARBA" id="ARBA00022737"/>
    </source>
</evidence>
<evidence type="ECO:0000256" key="2">
    <source>
        <dbReference type="ARBA" id="ARBA00022729"/>
    </source>
</evidence>
<dbReference type="PANTHER" id="PTHR24366:SF170">
    <property type="entry name" value="RE50361P"/>
    <property type="match status" value="1"/>
</dbReference>
<keyword evidence="5" id="KW-1133">Transmembrane helix</keyword>
<organism evidence="8 9">
    <name type="scientific">Caenorhabditis bovis</name>
    <dbReference type="NCBI Taxonomy" id="2654633"/>
    <lineage>
        <taxon>Eukaryota</taxon>
        <taxon>Metazoa</taxon>
        <taxon>Ecdysozoa</taxon>
        <taxon>Nematoda</taxon>
        <taxon>Chromadorea</taxon>
        <taxon>Rhabditida</taxon>
        <taxon>Rhabditina</taxon>
        <taxon>Rhabditomorpha</taxon>
        <taxon>Rhabditoidea</taxon>
        <taxon>Rhabditidae</taxon>
        <taxon>Peloderinae</taxon>
        <taxon>Caenorhabditis</taxon>
    </lineage>
</organism>
<dbReference type="EMBL" id="CADEPM010000002">
    <property type="protein sequence ID" value="CAB3399242.1"/>
    <property type="molecule type" value="Genomic_DNA"/>
</dbReference>
<dbReference type="InterPro" id="IPR032675">
    <property type="entry name" value="LRR_dom_sf"/>
</dbReference>
<feature type="transmembrane region" description="Helical" evidence="5">
    <location>
        <begin position="622"/>
        <end position="642"/>
    </location>
</feature>
<dbReference type="PROSITE" id="PS51450">
    <property type="entry name" value="LRR"/>
    <property type="match status" value="3"/>
</dbReference>
<dbReference type="InterPro" id="IPR013783">
    <property type="entry name" value="Ig-like_fold"/>
</dbReference>
<evidence type="ECO:0000313" key="9">
    <source>
        <dbReference type="Proteomes" id="UP000494206"/>
    </source>
</evidence>
<sequence>MNFLKLLLAFAVIAGLLACPEKCTCHFNNIYCNELSTSQSETLLQALNKELKDIENLEIENTVNFPMNKLPSLLELKSLILNNCSYENGEHHIAHGSYPKATILKITNSNMMFLNTYISNAFPSLEVLDLSNNEILTITGDTAFCMPNLKIFDLSGNRFEFIPFDTFRMMDQLEVIRMRNNNLTKLETSIFYINPSLHTVDLSGNRIRRISSDSTNIMPTQRLDLSNNQLTSIPGLPLKNMEELIFLNLSSNPIKIIEEAAIYASYLEVLDVSHCDIAIIEAGAFSHVPMLHTLIVSGNKNLVSISSHSLANSTAVFTLDVRSTGLRYFPFGIMESLRTIYISDVRLDCACIAEQLNEITTVTIMDWAEATCVTKNGALVHLSQLSTNMLPITDKCEEEFAVPFTEYQEAELGTSYRIHCMMHYNAKNVDWILPNKSVVHATKPEPTDTYTTTDFFMHSLMGPFLKRPIINRTHATTEHFAIDVVLESDSGVYECISKDGKGSRRKINFKATKPNITLMFPIVRENSISVNWNYNLKIKAVDRVAFLIVYDGKNIHNKQRINLSLFQNYRFHNLQNLISNHSYNVCLEWIMPENNEMIYNTCLEVHTDPRLPSIFARYPKTFLSLLGILLGFIVYCIGKNLYIQYHLTEKVKNNAKMQQSVSGQSMLSNTTDGVTYENVQLQMSPSFWDPAV</sequence>
<evidence type="ECO:0000313" key="8">
    <source>
        <dbReference type="EMBL" id="CAB3399242.1"/>
    </source>
</evidence>
<feature type="domain" description="Ig-like" evidence="7">
    <location>
        <begin position="403"/>
        <end position="508"/>
    </location>
</feature>
<name>A0A8S1E678_9PELO</name>
<dbReference type="SUPFAM" id="SSF52058">
    <property type="entry name" value="L domain-like"/>
    <property type="match status" value="1"/>
</dbReference>
<keyword evidence="3" id="KW-0677">Repeat</keyword>